<dbReference type="PATRIC" id="fig|1637975.4.peg.3563"/>
<dbReference type="Pfam" id="PF14493">
    <property type="entry name" value="HTH_40"/>
    <property type="match status" value="1"/>
</dbReference>
<reference evidence="2 3" key="1">
    <citation type="submission" date="2015-09" db="EMBL/GenBank/DDBJ databases">
        <title>Genome sequencing project for genomic taxonomy and phylogenomics of Bacillus-like bacteria.</title>
        <authorList>
            <person name="Liu B."/>
            <person name="Wang J."/>
            <person name="Zhu Y."/>
            <person name="Liu G."/>
            <person name="Chen Q."/>
            <person name="Chen Z."/>
            <person name="Lan J."/>
            <person name="Che J."/>
            <person name="Ge C."/>
            <person name="Shi H."/>
            <person name="Pan Z."/>
            <person name="Liu X."/>
        </authorList>
    </citation>
    <scope>NUCLEOTIDE SEQUENCE [LARGE SCALE GENOMIC DNA]</scope>
    <source>
        <strain evidence="2 3">FJAT-18043</strain>
    </source>
</reference>
<dbReference type="STRING" id="1637975.AN957_18110"/>
<protein>
    <recommendedName>
        <fullName evidence="1">Helicase Helix-turn-helix domain-containing protein</fullName>
    </recommendedName>
</protein>
<sequence>MKNSYLSMIVLYCLHKINGERTIYSILHLLNGKKSSQTIQDAHIFNLTTFFSTFPLLKRAELDMHIDILNKQGFVSTNAEQSYCVTSVGLKQLEEYFKPNPIPANLNGWKFHNLTDLFWERLSLAIQVISHLKNRNSKYLPIQKSKEHHKWLKGYLYKCKLSKDELAEKLYDELVACLETMDGLDPSIFVKRVTGYQIIGLTEAQAADQFDMDEEAYHIQFLSILHYMLEKVGTKQGDFPLLSCMIEDKKRATPLTESSNRTFNLLQMGYRLEEIAQMRKLKKNTIEDHLVEIALNIPNFDISAFVNIDKQKEIKMAINSVSSKQLKYIRELVPDVDYFEIRLVLAKGGEKK</sequence>
<organism evidence="2 3">
    <name type="scientific">Cytobacillus solani</name>
    <dbReference type="NCBI Taxonomy" id="1637975"/>
    <lineage>
        <taxon>Bacteria</taxon>
        <taxon>Bacillati</taxon>
        <taxon>Bacillota</taxon>
        <taxon>Bacilli</taxon>
        <taxon>Bacillales</taxon>
        <taxon>Bacillaceae</taxon>
        <taxon>Cytobacillus</taxon>
    </lineage>
</organism>
<dbReference type="RefSeq" id="WP_056687229.1">
    <property type="nucleotide sequence ID" value="NZ_LJIX01000006.1"/>
</dbReference>
<evidence type="ECO:0000313" key="2">
    <source>
        <dbReference type="EMBL" id="KQL21972.1"/>
    </source>
</evidence>
<evidence type="ECO:0000313" key="3">
    <source>
        <dbReference type="Proteomes" id="UP000050996"/>
    </source>
</evidence>
<proteinExistence type="predicted"/>
<dbReference type="Proteomes" id="UP000050996">
    <property type="component" value="Unassembled WGS sequence"/>
</dbReference>
<dbReference type="InterPro" id="IPR029491">
    <property type="entry name" value="Helicase_HTH"/>
</dbReference>
<keyword evidence="3" id="KW-1185">Reference proteome</keyword>
<dbReference type="EMBL" id="LJIX01000006">
    <property type="protein sequence ID" value="KQL21972.1"/>
    <property type="molecule type" value="Genomic_DNA"/>
</dbReference>
<comment type="caution">
    <text evidence="2">The sequence shown here is derived from an EMBL/GenBank/DDBJ whole genome shotgun (WGS) entry which is preliminary data.</text>
</comment>
<gene>
    <name evidence="2" type="ORF">AN957_18110</name>
</gene>
<name>A0A0Q3SQZ2_9BACI</name>
<dbReference type="AlphaFoldDB" id="A0A0Q3SQZ2"/>
<dbReference type="PIRSF" id="PIRSF021350">
    <property type="entry name" value="UCP021350"/>
    <property type="match status" value="1"/>
</dbReference>
<feature type="domain" description="Helicase Helix-turn-helix" evidence="1">
    <location>
        <begin position="260"/>
        <end position="345"/>
    </location>
</feature>
<dbReference type="InterPro" id="IPR008308">
    <property type="entry name" value="YpbB-like"/>
</dbReference>
<evidence type="ECO:0000259" key="1">
    <source>
        <dbReference type="Pfam" id="PF14493"/>
    </source>
</evidence>
<accession>A0A0Q3SQZ2</accession>